<dbReference type="EMBL" id="GBRH01159144">
    <property type="protein sequence ID" value="JAE38752.1"/>
    <property type="molecule type" value="Transcribed_RNA"/>
</dbReference>
<keyword evidence="1" id="KW-0472">Membrane</keyword>
<keyword evidence="1" id="KW-1133">Transmembrane helix</keyword>
<reference evidence="2" key="2">
    <citation type="journal article" date="2015" name="Data Brief">
        <title>Shoot transcriptome of the giant reed, Arundo donax.</title>
        <authorList>
            <person name="Barrero R.A."/>
            <person name="Guerrero F.D."/>
            <person name="Moolhuijzen P."/>
            <person name="Goolsby J.A."/>
            <person name="Tidwell J."/>
            <person name="Bellgard S.E."/>
            <person name="Bellgard M.I."/>
        </authorList>
    </citation>
    <scope>NUCLEOTIDE SEQUENCE</scope>
    <source>
        <tissue evidence="2">Shoot tissue taken approximately 20 cm above the soil surface</tissue>
    </source>
</reference>
<protein>
    <submittedName>
        <fullName evidence="2">Uncharacterized protein</fullName>
    </submittedName>
</protein>
<proteinExistence type="predicted"/>
<feature type="transmembrane region" description="Helical" evidence="1">
    <location>
        <begin position="52"/>
        <end position="74"/>
    </location>
</feature>
<dbReference type="AlphaFoldDB" id="A0A0A9HPV1"/>
<accession>A0A0A9HPV1</accession>
<sequence length="82" mass="9286">MVIVQKSMVHGIATFVVLKYHSWFDRVVFVHGLIGSLFSVGWPGSWCDQGSYVLWIVTFHLPSFLCTIVFIVPVHTCELTDS</sequence>
<organism evidence="2">
    <name type="scientific">Arundo donax</name>
    <name type="common">Giant reed</name>
    <name type="synonym">Donax arundinaceus</name>
    <dbReference type="NCBI Taxonomy" id="35708"/>
    <lineage>
        <taxon>Eukaryota</taxon>
        <taxon>Viridiplantae</taxon>
        <taxon>Streptophyta</taxon>
        <taxon>Embryophyta</taxon>
        <taxon>Tracheophyta</taxon>
        <taxon>Spermatophyta</taxon>
        <taxon>Magnoliopsida</taxon>
        <taxon>Liliopsida</taxon>
        <taxon>Poales</taxon>
        <taxon>Poaceae</taxon>
        <taxon>PACMAD clade</taxon>
        <taxon>Arundinoideae</taxon>
        <taxon>Arundineae</taxon>
        <taxon>Arundo</taxon>
    </lineage>
</organism>
<keyword evidence="1" id="KW-0812">Transmembrane</keyword>
<name>A0A0A9HPV1_ARUDO</name>
<evidence type="ECO:0000313" key="2">
    <source>
        <dbReference type="EMBL" id="JAE38752.1"/>
    </source>
</evidence>
<evidence type="ECO:0000256" key="1">
    <source>
        <dbReference type="SAM" id="Phobius"/>
    </source>
</evidence>
<feature type="transmembrane region" description="Helical" evidence="1">
    <location>
        <begin position="27"/>
        <end position="46"/>
    </location>
</feature>
<reference evidence="2" key="1">
    <citation type="submission" date="2014-09" db="EMBL/GenBank/DDBJ databases">
        <authorList>
            <person name="Magalhaes I.L.F."/>
            <person name="Oliveira U."/>
            <person name="Santos F.R."/>
            <person name="Vidigal T.H.D.A."/>
            <person name="Brescovit A.D."/>
            <person name="Santos A.J."/>
        </authorList>
    </citation>
    <scope>NUCLEOTIDE SEQUENCE</scope>
    <source>
        <tissue evidence="2">Shoot tissue taken approximately 20 cm above the soil surface</tissue>
    </source>
</reference>